<organism evidence="1 2">
    <name type="scientific">Brevundimonas nasdae</name>
    <dbReference type="NCBI Taxonomy" id="172043"/>
    <lineage>
        <taxon>Bacteria</taxon>
        <taxon>Pseudomonadati</taxon>
        <taxon>Pseudomonadota</taxon>
        <taxon>Alphaproteobacteria</taxon>
        <taxon>Caulobacterales</taxon>
        <taxon>Caulobacteraceae</taxon>
        <taxon>Brevundimonas</taxon>
    </lineage>
</organism>
<dbReference type="AlphaFoldDB" id="A0A0B4CUW0"/>
<evidence type="ECO:0000313" key="2">
    <source>
        <dbReference type="Proteomes" id="UP000031166"/>
    </source>
</evidence>
<accession>A0A0B4CUW0</accession>
<dbReference type="EMBL" id="JWSY01000028">
    <property type="protein sequence ID" value="KIC55895.1"/>
    <property type="molecule type" value="Genomic_DNA"/>
</dbReference>
<evidence type="ECO:0000313" key="1">
    <source>
        <dbReference type="EMBL" id="KIC55895.1"/>
    </source>
</evidence>
<comment type="caution">
    <text evidence="1">The sequence shown here is derived from an EMBL/GenBank/DDBJ whole genome shotgun (WGS) entry which is preliminary data.</text>
</comment>
<proteinExistence type="predicted"/>
<protein>
    <submittedName>
        <fullName evidence="1">Uncharacterized protein</fullName>
    </submittedName>
</protein>
<sequence length="140" mass="15755">MNDLSMARLEPQSAYSWELSYRHGTEPTPDLFREEDPARPGVADLIQPGQLLKTNYGSGPYRVESVTPQTYFGRTAWALVLCQVVDGVVKPGHFWINEVVAQWEGDAVRFLKLFRASDDEVLLMEGAAFQMSRSGQLSLF</sequence>
<gene>
    <name evidence="1" type="ORF">RM53_14360</name>
</gene>
<dbReference type="STRING" id="172043.RM53_14360"/>
<reference evidence="1 2" key="1">
    <citation type="submission" date="2014-12" db="EMBL/GenBank/DDBJ databases">
        <title>Genome sequencing of Brevundimonas nasdae TPW30.</title>
        <authorList>
            <person name="Tan P.W."/>
            <person name="Chan K.-G."/>
        </authorList>
    </citation>
    <scope>NUCLEOTIDE SEQUENCE [LARGE SCALE GENOMIC DNA]</scope>
    <source>
        <strain evidence="1 2">TPW30</strain>
    </source>
</reference>
<dbReference type="RefSeq" id="WP_039247811.1">
    <property type="nucleotide sequence ID" value="NZ_JWSY01000028.1"/>
</dbReference>
<name>A0A0B4CUW0_9CAUL</name>
<dbReference type="Proteomes" id="UP000031166">
    <property type="component" value="Unassembled WGS sequence"/>
</dbReference>